<organism evidence="8 9">
    <name type="scientific">Dyadobacter luteus</name>
    <dbReference type="NCBI Taxonomy" id="2259619"/>
    <lineage>
        <taxon>Bacteria</taxon>
        <taxon>Pseudomonadati</taxon>
        <taxon>Bacteroidota</taxon>
        <taxon>Cytophagia</taxon>
        <taxon>Cytophagales</taxon>
        <taxon>Spirosomataceae</taxon>
        <taxon>Dyadobacter</taxon>
    </lineage>
</organism>
<dbReference type="InterPro" id="IPR058792">
    <property type="entry name" value="Beta-barrel_RND_2"/>
</dbReference>
<accession>A0A3D8YE70</accession>
<evidence type="ECO:0000256" key="4">
    <source>
        <dbReference type="SAM" id="Coils"/>
    </source>
</evidence>
<dbReference type="NCBIfam" id="TIGR01730">
    <property type="entry name" value="RND_mfp"/>
    <property type="match status" value="1"/>
</dbReference>
<comment type="subcellular location">
    <subcellularLocation>
        <location evidence="1">Cell envelope</location>
    </subcellularLocation>
</comment>
<evidence type="ECO:0000259" key="7">
    <source>
        <dbReference type="Pfam" id="PF25967"/>
    </source>
</evidence>
<keyword evidence="4" id="KW-0175">Coiled coil</keyword>
<feature type="domain" description="Multidrug resistance protein MdtA-like barrel-sandwich hybrid" evidence="5">
    <location>
        <begin position="75"/>
        <end position="196"/>
    </location>
</feature>
<dbReference type="GO" id="GO:1990281">
    <property type="term" value="C:efflux pump complex"/>
    <property type="evidence" value="ECO:0007669"/>
    <property type="project" value="TreeGrafter"/>
</dbReference>
<feature type="coiled-coil region" evidence="4">
    <location>
        <begin position="110"/>
        <end position="168"/>
    </location>
</feature>
<name>A0A3D8YE70_9BACT</name>
<proteinExistence type="inferred from homology"/>
<gene>
    <name evidence="8" type="ORF">DSL64_07840</name>
</gene>
<dbReference type="Gene3D" id="2.40.50.100">
    <property type="match status" value="1"/>
</dbReference>
<dbReference type="EMBL" id="QNUL01000004">
    <property type="protein sequence ID" value="REA62824.1"/>
    <property type="molecule type" value="Genomic_DNA"/>
</dbReference>
<keyword evidence="3" id="KW-0813">Transport</keyword>
<dbReference type="Gene3D" id="2.40.420.20">
    <property type="match status" value="1"/>
</dbReference>
<dbReference type="RefSeq" id="WP_115830120.1">
    <property type="nucleotide sequence ID" value="NZ_QNUL01000004.1"/>
</dbReference>
<keyword evidence="9" id="KW-1185">Reference proteome</keyword>
<dbReference type="AlphaFoldDB" id="A0A3D8YE70"/>
<dbReference type="PANTHER" id="PTHR30469:SF15">
    <property type="entry name" value="HLYD FAMILY OF SECRETION PROTEINS"/>
    <property type="match status" value="1"/>
</dbReference>
<dbReference type="GO" id="GO:0015562">
    <property type="term" value="F:efflux transmembrane transporter activity"/>
    <property type="evidence" value="ECO:0007669"/>
    <property type="project" value="TreeGrafter"/>
</dbReference>
<comment type="caution">
    <text evidence="8">The sequence shown here is derived from an EMBL/GenBank/DDBJ whole genome shotgun (WGS) entry which is preliminary data.</text>
</comment>
<comment type="similarity">
    <text evidence="2">Belongs to the membrane fusion protein (MFP) (TC 8.A.1) family.</text>
</comment>
<evidence type="ECO:0000313" key="9">
    <source>
        <dbReference type="Proteomes" id="UP000256373"/>
    </source>
</evidence>
<evidence type="ECO:0000313" key="8">
    <source>
        <dbReference type="EMBL" id="REA62824.1"/>
    </source>
</evidence>
<evidence type="ECO:0000256" key="3">
    <source>
        <dbReference type="ARBA" id="ARBA00022448"/>
    </source>
</evidence>
<sequence>MKKIIITIVTLVAAGALIGFVLSNNKKKNQEKIEIVNKGSGAASVKTVKVAMKDLDSDFNSNGNFVPNQDLKLMAETSGIISGIKVREGDRVSKGQILATIDEKFLSLDLQNAEDSYQKLKTDQQRYESSFKTGGVTQSQLDDINLQLRNADNKVQQAKRRISDAHVKAPISGTINKRYIEVGTYLSAGTALFDIVDVSQLKLTVAVNESQVVQLKNGDKVDIKVPVFPQDSFTGKISFIAARADGALNFPLEIKVDNDRNNKIRAGMYATAVFKFEKQGQAIVVPRSAFVGSVNSNQVYVLEGSNKARLKTVTPGPIMGESVVVLSGLTEGESVITSGQINLIDGATVVVQNN</sequence>
<dbReference type="PANTHER" id="PTHR30469">
    <property type="entry name" value="MULTIDRUG RESISTANCE PROTEIN MDTA"/>
    <property type="match status" value="1"/>
</dbReference>
<protein>
    <submittedName>
        <fullName evidence="8">Efflux transporter periplasmic adaptor subunit</fullName>
    </submittedName>
</protein>
<reference evidence="8 9" key="1">
    <citation type="submission" date="2018-07" db="EMBL/GenBank/DDBJ databases">
        <title>Dyadobacter roseus sp. nov., isolated from rose rhizosphere soil.</title>
        <authorList>
            <person name="Chen L."/>
        </authorList>
    </citation>
    <scope>NUCLEOTIDE SEQUENCE [LARGE SCALE GENOMIC DNA]</scope>
    <source>
        <strain evidence="8 9">RS19</strain>
    </source>
</reference>
<dbReference type="InterPro" id="IPR058625">
    <property type="entry name" value="MdtA-like_BSH"/>
</dbReference>
<dbReference type="OrthoDB" id="9811754at2"/>
<evidence type="ECO:0000256" key="2">
    <source>
        <dbReference type="ARBA" id="ARBA00009477"/>
    </source>
</evidence>
<dbReference type="InterPro" id="IPR006143">
    <property type="entry name" value="RND_pump_MFP"/>
</dbReference>
<feature type="domain" description="CusB-like beta-barrel" evidence="6">
    <location>
        <begin position="203"/>
        <end position="274"/>
    </location>
</feature>
<dbReference type="SUPFAM" id="SSF111369">
    <property type="entry name" value="HlyD-like secretion proteins"/>
    <property type="match status" value="1"/>
</dbReference>
<dbReference type="Pfam" id="PF25967">
    <property type="entry name" value="RND-MFP_C"/>
    <property type="match status" value="1"/>
</dbReference>
<feature type="domain" description="Multidrug resistance protein MdtA-like C-terminal permuted SH3" evidence="7">
    <location>
        <begin position="281"/>
        <end position="339"/>
    </location>
</feature>
<evidence type="ECO:0000259" key="5">
    <source>
        <dbReference type="Pfam" id="PF25917"/>
    </source>
</evidence>
<evidence type="ECO:0000259" key="6">
    <source>
        <dbReference type="Pfam" id="PF25954"/>
    </source>
</evidence>
<dbReference type="Pfam" id="PF25917">
    <property type="entry name" value="BSH_RND"/>
    <property type="match status" value="1"/>
</dbReference>
<dbReference type="Gene3D" id="2.40.30.170">
    <property type="match status" value="1"/>
</dbReference>
<dbReference type="InterPro" id="IPR058627">
    <property type="entry name" value="MdtA-like_C"/>
</dbReference>
<evidence type="ECO:0000256" key="1">
    <source>
        <dbReference type="ARBA" id="ARBA00004196"/>
    </source>
</evidence>
<dbReference type="Pfam" id="PF25954">
    <property type="entry name" value="Beta-barrel_RND_2"/>
    <property type="match status" value="1"/>
</dbReference>
<dbReference type="Proteomes" id="UP000256373">
    <property type="component" value="Unassembled WGS sequence"/>
</dbReference>